<protein>
    <submittedName>
        <fullName evidence="1">Uncharacterized protein</fullName>
    </submittedName>
</protein>
<reference evidence="1" key="1">
    <citation type="submission" date="2024-05" db="EMBL/GenBank/DDBJ databases">
        <title>Planctomycetes of the genus Singulisphaera possess chitinolytic capabilities.</title>
        <authorList>
            <person name="Ivanova A."/>
        </authorList>
    </citation>
    <scope>NUCLEOTIDE SEQUENCE</scope>
    <source>
        <strain evidence="1">Ch08T</strain>
    </source>
</reference>
<gene>
    <name evidence="1" type="ORF">V5E97_28250</name>
</gene>
<dbReference type="RefSeq" id="WP_406694940.1">
    <property type="nucleotide sequence ID" value="NZ_CP155447.1"/>
</dbReference>
<organism evidence="1">
    <name type="scientific">Singulisphaera sp. Ch08</name>
    <dbReference type="NCBI Taxonomy" id="3120278"/>
    <lineage>
        <taxon>Bacteria</taxon>
        <taxon>Pseudomonadati</taxon>
        <taxon>Planctomycetota</taxon>
        <taxon>Planctomycetia</taxon>
        <taxon>Isosphaerales</taxon>
        <taxon>Isosphaeraceae</taxon>
        <taxon>Singulisphaera</taxon>
    </lineage>
</organism>
<sequence>MRFRLDGEGNTWLPNVPSARPVREILTHKQRVEFLKLLHDGLGCTMACARLGIGVREMKRALAASAGFRRAVEQIELVRAERMFALLYDAALNGDMKAAQFLLARHDRQVERRKARRDASS</sequence>
<accession>A0AAU7C9V6</accession>
<name>A0AAU7C9V6_9BACT</name>
<proteinExistence type="predicted"/>
<dbReference type="AlphaFoldDB" id="A0AAU7C9V6"/>
<evidence type="ECO:0000313" key="1">
    <source>
        <dbReference type="EMBL" id="XBH02198.1"/>
    </source>
</evidence>
<dbReference type="EMBL" id="CP155447">
    <property type="protein sequence ID" value="XBH02198.1"/>
    <property type="molecule type" value="Genomic_DNA"/>
</dbReference>